<protein>
    <submittedName>
        <fullName evidence="1">Uncharacterized protein</fullName>
    </submittedName>
</protein>
<dbReference type="EMBL" id="FOXI01000023">
    <property type="protein sequence ID" value="SFQ14670.1"/>
    <property type="molecule type" value="Genomic_DNA"/>
</dbReference>
<name>A0A1I5W4L4_9EURY</name>
<organism evidence="1 2">
    <name type="scientific">Halolamina pelagica</name>
    <dbReference type="NCBI Taxonomy" id="699431"/>
    <lineage>
        <taxon>Archaea</taxon>
        <taxon>Methanobacteriati</taxon>
        <taxon>Methanobacteriota</taxon>
        <taxon>Stenosarchaea group</taxon>
        <taxon>Halobacteria</taxon>
        <taxon>Halobacteriales</taxon>
        <taxon>Haloferacaceae</taxon>
    </lineage>
</organism>
<reference evidence="2" key="1">
    <citation type="submission" date="2016-10" db="EMBL/GenBank/DDBJ databases">
        <authorList>
            <person name="Varghese N."/>
            <person name="Submissions S."/>
        </authorList>
    </citation>
    <scope>NUCLEOTIDE SEQUENCE [LARGE SCALE GENOMIC DNA]</scope>
    <source>
        <strain evidence="2">CGMCC 1.10329</strain>
    </source>
</reference>
<dbReference type="Proteomes" id="UP000183769">
    <property type="component" value="Unassembled WGS sequence"/>
</dbReference>
<evidence type="ECO:0000313" key="1">
    <source>
        <dbReference type="EMBL" id="SFQ14670.1"/>
    </source>
</evidence>
<proteinExistence type="predicted"/>
<sequence>MDLTRCLDYLFTTDCDEVISETTCITSYRGITVL</sequence>
<evidence type="ECO:0000313" key="2">
    <source>
        <dbReference type="Proteomes" id="UP000183769"/>
    </source>
</evidence>
<keyword evidence="2" id="KW-1185">Reference proteome</keyword>
<gene>
    <name evidence="1" type="ORF">SAMN05216277_1236</name>
</gene>
<accession>A0A1I5W4L4</accession>
<dbReference type="AlphaFoldDB" id="A0A1I5W4L4"/>